<dbReference type="EMBL" id="DYWQ01000134">
    <property type="protein sequence ID" value="HJF45842.1"/>
    <property type="molecule type" value="Genomic_DNA"/>
</dbReference>
<evidence type="ECO:0000313" key="2">
    <source>
        <dbReference type="Proteomes" id="UP000697330"/>
    </source>
</evidence>
<evidence type="ECO:0000313" key="1">
    <source>
        <dbReference type="EMBL" id="HJF45842.1"/>
    </source>
</evidence>
<protein>
    <submittedName>
        <fullName evidence="1">Uncharacterized protein</fullName>
    </submittedName>
</protein>
<reference evidence="1" key="2">
    <citation type="submission" date="2021-09" db="EMBL/GenBank/DDBJ databases">
        <authorList>
            <person name="Gilroy R."/>
        </authorList>
    </citation>
    <scope>NUCLEOTIDE SEQUENCE</scope>
    <source>
        <strain evidence="1">CHK124-7917</strain>
    </source>
</reference>
<gene>
    <name evidence="1" type="ORF">K8U72_08705</name>
</gene>
<reference evidence="1" key="1">
    <citation type="journal article" date="2021" name="PeerJ">
        <title>Extensive microbial diversity within the chicken gut microbiome revealed by metagenomics and culture.</title>
        <authorList>
            <person name="Gilroy R."/>
            <person name="Ravi A."/>
            <person name="Getino M."/>
            <person name="Pursley I."/>
            <person name="Horton D.L."/>
            <person name="Alikhan N.F."/>
            <person name="Baker D."/>
            <person name="Gharbi K."/>
            <person name="Hall N."/>
            <person name="Watson M."/>
            <person name="Adriaenssens E.M."/>
            <person name="Foster-Nyarko E."/>
            <person name="Jarju S."/>
            <person name="Secka A."/>
            <person name="Antonio M."/>
            <person name="Oren A."/>
            <person name="Chaudhuri R.R."/>
            <person name="La Ragione R."/>
            <person name="Hildebrand F."/>
            <person name="Pallen M.J."/>
        </authorList>
    </citation>
    <scope>NUCLEOTIDE SEQUENCE</scope>
    <source>
        <strain evidence="1">CHK124-7917</strain>
    </source>
</reference>
<name>A0A921GFI0_9ACTN</name>
<dbReference type="AlphaFoldDB" id="A0A921GFI0"/>
<organism evidence="1 2">
    <name type="scientific">Thermophilibacter provencensis</name>
    <dbReference type="NCBI Taxonomy" id="1852386"/>
    <lineage>
        <taxon>Bacteria</taxon>
        <taxon>Bacillati</taxon>
        <taxon>Actinomycetota</taxon>
        <taxon>Coriobacteriia</taxon>
        <taxon>Coriobacteriales</taxon>
        <taxon>Atopobiaceae</taxon>
        <taxon>Thermophilibacter</taxon>
    </lineage>
</organism>
<sequence>MRRVVTSACIKLEDTPLLVPVVDRYGCNGRLAIELCEVEPEEGDDGLWCDPTVNLPQYGLPGDDWAFVPEDGLPYARALEAQGLAEVGRALPYGRFGQLAWAVRFDLGLDMREG</sequence>
<dbReference type="Proteomes" id="UP000697330">
    <property type="component" value="Unassembled WGS sequence"/>
</dbReference>
<accession>A0A921GFI0</accession>
<proteinExistence type="predicted"/>
<dbReference type="RefSeq" id="WP_274959519.1">
    <property type="nucleotide sequence ID" value="NZ_DYWQ01000134.1"/>
</dbReference>
<comment type="caution">
    <text evidence="1">The sequence shown here is derived from an EMBL/GenBank/DDBJ whole genome shotgun (WGS) entry which is preliminary data.</text>
</comment>